<dbReference type="AlphaFoldDB" id="A0A397SLT1"/>
<evidence type="ECO:0000313" key="2">
    <source>
        <dbReference type="Proteomes" id="UP000265703"/>
    </source>
</evidence>
<reference evidence="1 2" key="1">
    <citation type="submission" date="2018-06" db="EMBL/GenBank/DDBJ databases">
        <title>Comparative genomics reveals the genomic features of Rhizophagus irregularis, R. cerebriforme, R. diaphanum and Gigaspora rosea, and their symbiotic lifestyle signature.</title>
        <authorList>
            <person name="Morin E."/>
            <person name="San Clemente H."/>
            <person name="Chen E.C.H."/>
            <person name="De La Providencia I."/>
            <person name="Hainaut M."/>
            <person name="Kuo A."/>
            <person name="Kohler A."/>
            <person name="Murat C."/>
            <person name="Tang N."/>
            <person name="Roy S."/>
            <person name="Loubradou J."/>
            <person name="Henrissat B."/>
            <person name="Grigoriev I.V."/>
            <person name="Corradi N."/>
            <person name="Roux C."/>
            <person name="Martin F.M."/>
        </authorList>
    </citation>
    <scope>NUCLEOTIDE SEQUENCE [LARGE SCALE GENOMIC DNA]</scope>
    <source>
        <strain evidence="1 2">DAOM 227022</strain>
    </source>
</reference>
<protein>
    <recommendedName>
        <fullName evidence="3">RNase H type-1 domain-containing protein</fullName>
    </recommendedName>
</protein>
<accession>A0A397SLT1</accession>
<keyword evidence="2" id="KW-1185">Reference proteome</keyword>
<dbReference type="OrthoDB" id="2490938at2759"/>
<dbReference type="Proteomes" id="UP000265703">
    <property type="component" value="Unassembled WGS sequence"/>
</dbReference>
<proteinExistence type="predicted"/>
<evidence type="ECO:0000313" key="1">
    <source>
        <dbReference type="EMBL" id="RIA83771.1"/>
    </source>
</evidence>
<evidence type="ECO:0008006" key="3">
    <source>
        <dbReference type="Google" id="ProtNLM"/>
    </source>
</evidence>
<name>A0A397SLT1_9GLOM</name>
<organism evidence="1 2">
    <name type="scientific">Glomus cerebriforme</name>
    <dbReference type="NCBI Taxonomy" id="658196"/>
    <lineage>
        <taxon>Eukaryota</taxon>
        <taxon>Fungi</taxon>
        <taxon>Fungi incertae sedis</taxon>
        <taxon>Mucoromycota</taxon>
        <taxon>Glomeromycotina</taxon>
        <taxon>Glomeromycetes</taxon>
        <taxon>Glomerales</taxon>
        <taxon>Glomeraceae</taxon>
        <taxon>Glomus</taxon>
    </lineage>
</organism>
<comment type="caution">
    <text evidence="1">The sequence shown here is derived from an EMBL/GenBank/DDBJ whole genome shotgun (WGS) entry which is preliminary data.</text>
</comment>
<dbReference type="EMBL" id="QKYT01000543">
    <property type="protein sequence ID" value="RIA83771.1"/>
    <property type="molecule type" value="Genomic_DNA"/>
</dbReference>
<sequence length="114" mass="13134">MEIISSNDLSLSFVKVKSHSSNTLNNTIDNLIKQHHASSDVISFSYQNLSLSQIIPKWNNIIIDSHLHWDATFKYFDSDADSKLTTNFRSSYQKSHKIKILIEELPTVEHIKKC</sequence>
<gene>
    <name evidence="1" type="ORF">C1645_833288</name>
</gene>